<feature type="compositionally biased region" description="Basic and acidic residues" evidence="1">
    <location>
        <begin position="1"/>
        <end position="21"/>
    </location>
</feature>
<keyword evidence="3" id="KW-1185">Reference proteome</keyword>
<name>A0A846MF36_9BACL</name>
<accession>A0A846MF36</accession>
<evidence type="ECO:0000256" key="1">
    <source>
        <dbReference type="SAM" id="MobiDB-lite"/>
    </source>
</evidence>
<protein>
    <submittedName>
        <fullName evidence="2">Trehalose-6-phosphate synthase</fullName>
    </submittedName>
</protein>
<reference evidence="2 3" key="1">
    <citation type="submission" date="2020-03" db="EMBL/GenBank/DDBJ databases">
        <title>Genomic Encyclopedia of Archaeal and Bacterial Type Strains, Phase II (KMG-II): from individual species to whole genera.</title>
        <authorList>
            <person name="Goeker M."/>
        </authorList>
    </citation>
    <scope>NUCLEOTIDE SEQUENCE [LARGE SCALE GENOMIC DNA]</scope>
    <source>
        <strain evidence="2 3">DSM 4749</strain>
    </source>
</reference>
<proteinExistence type="predicted"/>
<evidence type="ECO:0000313" key="3">
    <source>
        <dbReference type="Proteomes" id="UP000532769"/>
    </source>
</evidence>
<dbReference type="EMBL" id="JAASRS010000001">
    <property type="protein sequence ID" value="NIK14860.1"/>
    <property type="molecule type" value="Genomic_DNA"/>
</dbReference>
<sequence length="58" mass="6724">MCDKGEKKMNATATKKIDKSKNTGLTKSKKELLKKHMGSAPSKIDMNDVRHWWKYENN</sequence>
<evidence type="ECO:0000313" key="2">
    <source>
        <dbReference type="EMBL" id="NIK14860.1"/>
    </source>
</evidence>
<dbReference type="RefSeq" id="WP_166909362.1">
    <property type="nucleotide sequence ID" value="NZ_JAASRS010000001.1"/>
</dbReference>
<dbReference type="Proteomes" id="UP000532769">
    <property type="component" value="Unassembled WGS sequence"/>
</dbReference>
<comment type="caution">
    <text evidence="2">The sequence shown here is derived from an EMBL/GenBank/DDBJ whole genome shotgun (WGS) entry which is preliminary data.</text>
</comment>
<feature type="region of interest" description="Disordered" evidence="1">
    <location>
        <begin position="1"/>
        <end position="43"/>
    </location>
</feature>
<dbReference type="AlphaFoldDB" id="A0A846MF36"/>
<gene>
    <name evidence="2" type="ORF">BDD39_001370</name>
</gene>
<organism evidence="2 3">
    <name type="scientific">Saccharococcus thermophilus</name>
    <dbReference type="NCBI Taxonomy" id="29396"/>
    <lineage>
        <taxon>Bacteria</taxon>
        <taxon>Bacillati</taxon>
        <taxon>Bacillota</taxon>
        <taxon>Bacilli</taxon>
        <taxon>Bacillales</taxon>
        <taxon>Anoxybacillaceae</taxon>
        <taxon>Saccharococcus</taxon>
    </lineage>
</organism>